<name>A0A382DB13_9ZZZZ</name>
<sequence>MAVNIERDFAGGVTGGSNNAASGGSSSVSGGALRSASGLNDWAAGGQSEDN</sequence>
<gene>
    <name evidence="2" type="ORF">METZ01_LOCUS188474</name>
</gene>
<feature type="compositionally biased region" description="Low complexity" evidence="1">
    <location>
        <begin position="16"/>
        <end position="39"/>
    </location>
</feature>
<accession>A0A382DB13</accession>
<reference evidence="2" key="1">
    <citation type="submission" date="2018-05" db="EMBL/GenBank/DDBJ databases">
        <authorList>
            <person name="Lanie J.A."/>
            <person name="Ng W.-L."/>
            <person name="Kazmierczak K.M."/>
            <person name="Andrzejewski T.M."/>
            <person name="Davidsen T.M."/>
            <person name="Wayne K.J."/>
            <person name="Tettelin H."/>
            <person name="Glass J.I."/>
            <person name="Rusch D."/>
            <person name="Podicherti R."/>
            <person name="Tsui H.-C.T."/>
            <person name="Winkler M.E."/>
        </authorList>
    </citation>
    <scope>NUCLEOTIDE SEQUENCE</scope>
</reference>
<evidence type="ECO:0000313" key="2">
    <source>
        <dbReference type="EMBL" id="SVB35620.1"/>
    </source>
</evidence>
<protein>
    <submittedName>
        <fullName evidence="2">Uncharacterized protein</fullName>
    </submittedName>
</protein>
<organism evidence="2">
    <name type="scientific">marine metagenome</name>
    <dbReference type="NCBI Taxonomy" id="408172"/>
    <lineage>
        <taxon>unclassified sequences</taxon>
        <taxon>metagenomes</taxon>
        <taxon>ecological metagenomes</taxon>
    </lineage>
</organism>
<dbReference type="EMBL" id="UINC01038509">
    <property type="protein sequence ID" value="SVB35620.1"/>
    <property type="molecule type" value="Genomic_DNA"/>
</dbReference>
<evidence type="ECO:0000256" key="1">
    <source>
        <dbReference type="SAM" id="MobiDB-lite"/>
    </source>
</evidence>
<feature type="region of interest" description="Disordered" evidence="1">
    <location>
        <begin position="1"/>
        <end position="51"/>
    </location>
</feature>
<proteinExistence type="predicted"/>
<dbReference type="AlphaFoldDB" id="A0A382DB13"/>